<gene>
    <name evidence="1" type="ORF">SAMN05421548_107102</name>
</gene>
<dbReference type="Proteomes" id="UP000198908">
    <property type="component" value="Unassembled WGS sequence"/>
</dbReference>
<dbReference type="EMBL" id="FMYQ01000007">
    <property type="protein sequence ID" value="SDC49303.1"/>
    <property type="molecule type" value="Genomic_DNA"/>
</dbReference>
<evidence type="ECO:0000313" key="1">
    <source>
        <dbReference type="EMBL" id="SDC49303.1"/>
    </source>
</evidence>
<organism evidence="1 2">
    <name type="scientific">Paraburkholderia lycopersici</name>
    <dbReference type="NCBI Taxonomy" id="416944"/>
    <lineage>
        <taxon>Bacteria</taxon>
        <taxon>Pseudomonadati</taxon>
        <taxon>Pseudomonadota</taxon>
        <taxon>Betaproteobacteria</taxon>
        <taxon>Burkholderiales</taxon>
        <taxon>Burkholderiaceae</taxon>
        <taxon>Paraburkholderia</taxon>
    </lineage>
</organism>
<sequence length="567" mass="63489">MKDKSYAKLADLLSDSEWSQVCNDLKVEAVSKESFRKDPQALFRAVSKTTYCMAVFEALTRPMSMLAEVAEFLGRNDVRARTTVSVISLADSISVKPQQLEYAISWAEDMRPSAQVKRDLEAEFRAFVKPFLLGVRYNAEPQQRSETRPSRRHAYRGEVFEHVEVCEYSREALDDFEQILRIADNALSVSVRTDEPADFPVLVELRSLAKQLSSDLQEFESEVNFARRPREICSAGSNSTEIERFKIFIESLSFLHKRTPAKEIAKLLRLDVFRHRPQLYEMWVMCAILKTLGDGGCNVQLLEVESGENLSRVWNLKYAKATSPVAEITKDDVKLFLFYQLFRRRSKGDMPDISLWRDRAAETTPVWIVDPKFSEKGGYSMSSYVSTAQRYMDQFRPSDFSCVLEYFPRPEIGSDSRVILDVAPRGAGLGTLRRLLQQAHGLASRTMAILDLSSSYINNVLGAAPQLRQMVAAGELSDACIVFAGNAEVCASLTEASGRKFDKERAALGTNSSIMPALAEAQRLSAEDDVRAFILLSDGDFDDGSMQTISDSGLTISLALPTAKPTA</sequence>
<name>A0A1G6M195_9BURK</name>
<reference evidence="2" key="1">
    <citation type="submission" date="2016-09" db="EMBL/GenBank/DDBJ databases">
        <authorList>
            <person name="Varghese N."/>
            <person name="Submissions S."/>
        </authorList>
    </citation>
    <scope>NUCLEOTIDE SEQUENCE [LARGE SCALE GENOMIC DNA]</scope>
    <source>
        <strain evidence="2">TNe-862</strain>
    </source>
</reference>
<dbReference type="RefSeq" id="WP_091996624.1">
    <property type="nucleotide sequence ID" value="NZ_FMYQ01000007.1"/>
</dbReference>
<dbReference type="AlphaFoldDB" id="A0A1G6M195"/>
<dbReference type="OrthoDB" id="8478206at2"/>
<keyword evidence="2" id="KW-1185">Reference proteome</keyword>
<proteinExistence type="predicted"/>
<evidence type="ECO:0000313" key="2">
    <source>
        <dbReference type="Proteomes" id="UP000198908"/>
    </source>
</evidence>
<accession>A0A1G6M195</accession>
<protein>
    <submittedName>
        <fullName evidence="1">Uncharacterized protein</fullName>
    </submittedName>
</protein>